<evidence type="ECO:0000256" key="1">
    <source>
        <dbReference type="SAM" id="SignalP"/>
    </source>
</evidence>
<evidence type="ECO:0008006" key="4">
    <source>
        <dbReference type="Google" id="ProtNLM"/>
    </source>
</evidence>
<proteinExistence type="predicted"/>
<evidence type="ECO:0000313" key="3">
    <source>
        <dbReference type="Proteomes" id="UP000184432"/>
    </source>
</evidence>
<feature type="signal peptide" evidence="1">
    <location>
        <begin position="1"/>
        <end position="18"/>
    </location>
</feature>
<keyword evidence="1" id="KW-0732">Signal</keyword>
<name>A0A1M6CXV4_9FLAO</name>
<dbReference type="RefSeq" id="WP_073315050.1">
    <property type="nucleotide sequence ID" value="NZ_FQYP01000002.1"/>
</dbReference>
<dbReference type="AlphaFoldDB" id="A0A1M6CXV4"/>
<feature type="chain" id="PRO_5009916543" description="DUF4294 domain-containing protein" evidence="1">
    <location>
        <begin position="19"/>
        <end position="249"/>
    </location>
</feature>
<evidence type="ECO:0000313" key="2">
    <source>
        <dbReference type="EMBL" id="SHI65790.1"/>
    </source>
</evidence>
<gene>
    <name evidence="2" type="ORF">SAMN04488508_102337</name>
</gene>
<sequence>MRFSTLLITFLITLSVSAQSSYDESPNRYRFKYKSELYKGTRLQITSQLRKLKNDSKFTNIPEEIEQELHSLFIATKKQPIPKYYKKRAYIFLDALYAYEDFANIYENALYQVVRKVKKDMYVVDFKFERQFTKAKVALDRYMKEDYSDIERFDQLKKELIDSQTKLASHRWMKGKFENYDTIEIVKHPDELMGAFKKSAAVHVYRLYNDNNIAAIKPYLENQIIDFYYKKSLPEINPESFDLQYITKI</sequence>
<dbReference type="EMBL" id="FQYP01000002">
    <property type="protein sequence ID" value="SHI65790.1"/>
    <property type="molecule type" value="Genomic_DNA"/>
</dbReference>
<keyword evidence="3" id="KW-1185">Reference proteome</keyword>
<reference evidence="3" key="1">
    <citation type="submission" date="2016-11" db="EMBL/GenBank/DDBJ databases">
        <authorList>
            <person name="Varghese N."/>
            <person name="Submissions S."/>
        </authorList>
    </citation>
    <scope>NUCLEOTIDE SEQUENCE [LARGE SCALE GENOMIC DNA]</scope>
    <source>
        <strain evidence="3">DSM 22623</strain>
    </source>
</reference>
<dbReference type="OrthoDB" id="1158351at2"/>
<protein>
    <recommendedName>
        <fullName evidence="4">DUF4294 domain-containing protein</fullName>
    </recommendedName>
</protein>
<organism evidence="2 3">
    <name type="scientific">Aquimarina spongiae</name>
    <dbReference type="NCBI Taxonomy" id="570521"/>
    <lineage>
        <taxon>Bacteria</taxon>
        <taxon>Pseudomonadati</taxon>
        <taxon>Bacteroidota</taxon>
        <taxon>Flavobacteriia</taxon>
        <taxon>Flavobacteriales</taxon>
        <taxon>Flavobacteriaceae</taxon>
        <taxon>Aquimarina</taxon>
    </lineage>
</organism>
<dbReference type="Proteomes" id="UP000184432">
    <property type="component" value="Unassembled WGS sequence"/>
</dbReference>
<accession>A0A1M6CXV4</accession>
<dbReference type="STRING" id="570521.SAMN04488508_102337"/>